<name>A0A0F9I1A5_9ZZZZ</name>
<reference evidence="2" key="1">
    <citation type="journal article" date="2015" name="Nature">
        <title>Complex archaea that bridge the gap between prokaryotes and eukaryotes.</title>
        <authorList>
            <person name="Spang A."/>
            <person name="Saw J.H."/>
            <person name="Jorgensen S.L."/>
            <person name="Zaremba-Niedzwiedzka K."/>
            <person name="Martijn J."/>
            <person name="Lind A.E."/>
            <person name="van Eijk R."/>
            <person name="Schleper C."/>
            <person name="Guy L."/>
            <person name="Ettema T.J."/>
        </authorList>
    </citation>
    <scope>NUCLEOTIDE SEQUENCE</scope>
</reference>
<protein>
    <recommendedName>
        <fullName evidence="1">Transposase DDE domain-containing protein</fullName>
    </recommendedName>
</protein>
<feature type="domain" description="Transposase DDE" evidence="1">
    <location>
        <begin position="101"/>
        <end position="254"/>
    </location>
</feature>
<evidence type="ECO:0000259" key="1">
    <source>
        <dbReference type="Pfam" id="PF13612"/>
    </source>
</evidence>
<proteinExistence type="predicted"/>
<gene>
    <name evidence="2" type="ORF">LCGC14_1635650</name>
</gene>
<organism evidence="2">
    <name type="scientific">marine sediment metagenome</name>
    <dbReference type="NCBI Taxonomy" id="412755"/>
    <lineage>
        <taxon>unclassified sequences</taxon>
        <taxon>metagenomes</taxon>
        <taxon>ecological metagenomes</taxon>
    </lineage>
</organism>
<evidence type="ECO:0000313" key="2">
    <source>
        <dbReference type="EMBL" id="KKM21416.1"/>
    </source>
</evidence>
<dbReference type="EMBL" id="LAZR01013556">
    <property type="protein sequence ID" value="KKM21416.1"/>
    <property type="molecule type" value="Genomic_DNA"/>
</dbReference>
<dbReference type="NCBIfam" id="NF033520">
    <property type="entry name" value="transpos_IS982"/>
    <property type="match status" value="1"/>
</dbReference>
<sequence length="287" mass="33108">MNNLTELFCFIDDFCNQFIPIWGKKLLGSSRGPSCSLSISEIITILILFHNSNFRNFKYFYLYLEKFYSKEFPKLLSYSRFVRIKKKVFVPLFAYLLSRQGKITGIAFIDATSIAVCKNKRISRNKVFKGLAKRGKTTTGWFYGFKLHLIVNDRGEILSFLLTPGNISDIAPVELLSKDIFGNLYGDKGYISNPLFNKLYEKGLKLFTTLRSNMKNKFISVMDKMLLRKRSIIETINDQLKNISQIEHSRHRSIINFSVNILAGLVAYSHQNKKPSIKFENELTVAC</sequence>
<dbReference type="InterPro" id="IPR025668">
    <property type="entry name" value="Tnp_DDE_dom"/>
</dbReference>
<dbReference type="AlphaFoldDB" id="A0A0F9I1A5"/>
<accession>A0A0F9I1A5</accession>
<dbReference type="Pfam" id="PF13612">
    <property type="entry name" value="DDE_Tnp_1_3"/>
    <property type="match status" value="1"/>
</dbReference>
<comment type="caution">
    <text evidence="2">The sequence shown here is derived from an EMBL/GenBank/DDBJ whole genome shotgun (WGS) entry which is preliminary data.</text>
</comment>